<evidence type="ECO:0000313" key="8">
    <source>
        <dbReference type="EMBL" id="WNS38801.1"/>
    </source>
</evidence>
<feature type="chain" id="PRO_5041679607" evidence="5">
    <location>
        <begin position="22"/>
        <end position="359"/>
    </location>
</feature>
<reference evidence="8" key="1">
    <citation type="submission" date="2023-09" db="EMBL/GenBank/DDBJ databases">
        <title>Coexistence of blaNDM-1 and blaKPC-2 in Enterobacter chuandaensis.</title>
        <authorList>
            <person name="Chen R."/>
        </authorList>
    </citation>
    <scope>NUCLEOTIDE SEQUENCE</scope>
    <source>
        <strain evidence="8">FAHZZU5885</strain>
    </source>
</reference>
<dbReference type="KEGG" id="echu:RQP59_04335"/>
<reference evidence="7 9" key="2">
    <citation type="submission" date="2024-09" db="EMBL/GenBank/DDBJ databases">
        <title>Molecular characterization of Carbapenemase-producing Enterobacter cloacae Complex from Infections in Argentina.</title>
        <authorList>
            <person name="De Mendieta J.M."/>
            <person name="Gomez S."/>
        </authorList>
    </citation>
    <scope>NUCLEOTIDE SEQUENCE [LARGE SCALE GENOMIC DNA]</scope>
    <source>
        <strain evidence="7 9">M23267</strain>
    </source>
</reference>
<evidence type="ECO:0000259" key="6">
    <source>
        <dbReference type="Pfam" id="PF00419"/>
    </source>
</evidence>
<dbReference type="Proteomes" id="UP001577381">
    <property type="component" value="Unassembled WGS sequence"/>
</dbReference>
<evidence type="ECO:0000256" key="3">
    <source>
        <dbReference type="ARBA" id="ARBA00022729"/>
    </source>
</evidence>
<dbReference type="RefSeq" id="WP_265195036.1">
    <property type="nucleotide sequence ID" value="NZ_CP135253.1"/>
</dbReference>
<dbReference type="PANTHER" id="PTHR33420">
    <property type="entry name" value="FIMBRIAL SUBUNIT ELFA-RELATED"/>
    <property type="match status" value="1"/>
</dbReference>
<feature type="domain" description="Fimbrial-type adhesion" evidence="6">
    <location>
        <begin position="217"/>
        <end position="358"/>
    </location>
</feature>
<name>A0AA96M7K7_9ENTR</name>
<dbReference type="NCBIfam" id="NF011833">
    <property type="entry name" value="PRK15305.1"/>
    <property type="match status" value="1"/>
</dbReference>
<comment type="similarity">
    <text evidence="2">Belongs to the fimbrial protein family.</text>
</comment>
<evidence type="ECO:0000256" key="4">
    <source>
        <dbReference type="ARBA" id="ARBA00023263"/>
    </source>
</evidence>
<accession>A0AA96M7K7</accession>
<proteinExistence type="inferred from homology"/>
<gene>
    <name evidence="7" type="ORF">ACE3KR_17185</name>
    <name evidence="8" type="ORF">RQP59_04335</name>
</gene>
<dbReference type="GO" id="GO:0009289">
    <property type="term" value="C:pilus"/>
    <property type="evidence" value="ECO:0007669"/>
    <property type="project" value="UniProtKB-SubCell"/>
</dbReference>
<dbReference type="InterPro" id="IPR036937">
    <property type="entry name" value="Adhesion_dom_fimbrial_sf"/>
</dbReference>
<keyword evidence="9" id="KW-1185">Reference proteome</keyword>
<evidence type="ECO:0000313" key="7">
    <source>
        <dbReference type="EMBL" id="MFB4720609.1"/>
    </source>
</evidence>
<evidence type="ECO:0000256" key="5">
    <source>
        <dbReference type="SAM" id="SignalP"/>
    </source>
</evidence>
<dbReference type="InterPro" id="IPR050263">
    <property type="entry name" value="Bact_Fimbrial_Adh_Pro"/>
</dbReference>
<organism evidence="8">
    <name type="scientific">Enterobacter chuandaensis</name>
    <dbReference type="NCBI Taxonomy" id="2497875"/>
    <lineage>
        <taxon>Bacteria</taxon>
        <taxon>Pseudomonadati</taxon>
        <taxon>Pseudomonadota</taxon>
        <taxon>Gammaproteobacteria</taxon>
        <taxon>Enterobacterales</taxon>
        <taxon>Enterobacteriaceae</taxon>
        <taxon>Enterobacter</taxon>
        <taxon>Enterobacter cloacae complex</taxon>
    </lineage>
</organism>
<evidence type="ECO:0000256" key="2">
    <source>
        <dbReference type="ARBA" id="ARBA00006671"/>
    </source>
</evidence>
<feature type="signal peptide" evidence="5">
    <location>
        <begin position="1"/>
        <end position="21"/>
    </location>
</feature>
<dbReference type="GO" id="GO:0043709">
    <property type="term" value="P:cell adhesion involved in single-species biofilm formation"/>
    <property type="evidence" value="ECO:0007669"/>
    <property type="project" value="TreeGrafter"/>
</dbReference>
<dbReference type="InterPro" id="IPR000259">
    <property type="entry name" value="Adhesion_dom_fimbrial"/>
</dbReference>
<dbReference type="EMBL" id="CP135253">
    <property type="protein sequence ID" value="WNS38801.1"/>
    <property type="molecule type" value="Genomic_DNA"/>
</dbReference>
<dbReference type="Gene3D" id="2.60.40.1090">
    <property type="entry name" value="Fimbrial-type adhesion domain"/>
    <property type="match status" value="1"/>
</dbReference>
<dbReference type="SUPFAM" id="SSF49401">
    <property type="entry name" value="Bacterial adhesins"/>
    <property type="match status" value="1"/>
</dbReference>
<dbReference type="PANTHER" id="PTHR33420:SF3">
    <property type="entry name" value="FIMBRIAL SUBUNIT ELFA"/>
    <property type="match status" value="1"/>
</dbReference>
<dbReference type="AlphaFoldDB" id="A0AA96M7K7"/>
<dbReference type="Gene3D" id="2.60.40.3310">
    <property type="match status" value="1"/>
</dbReference>
<dbReference type="EMBL" id="JBHGSI010000004">
    <property type="protein sequence ID" value="MFB4720609.1"/>
    <property type="molecule type" value="Genomic_DNA"/>
</dbReference>
<evidence type="ECO:0000313" key="9">
    <source>
        <dbReference type="Proteomes" id="UP001577381"/>
    </source>
</evidence>
<comment type="subcellular location">
    <subcellularLocation>
        <location evidence="1">Fimbrium</location>
    </subcellularLocation>
</comment>
<dbReference type="InterPro" id="IPR008966">
    <property type="entry name" value="Adhesion_dom_sf"/>
</dbReference>
<protein>
    <submittedName>
        <fullName evidence="8">Fimbrial protein StkG</fullName>
    </submittedName>
</protein>
<evidence type="ECO:0000256" key="1">
    <source>
        <dbReference type="ARBA" id="ARBA00004561"/>
    </source>
</evidence>
<keyword evidence="4" id="KW-0281">Fimbrium</keyword>
<keyword evidence="3 5" id="KW-0732">Signal</keyword>
<sequence>MKHYFPILAMMMLGFSGASYADLQECKFYESSDVLIMSPGIAPVINPLPVGTVNAPTLISSTITMETNPVLRSQCTGGNDGEDVYQTTNKAMSSGFDFDGKALFRTNIPGIYYALAFYPDGNGVTAWFPSNDSGFFFKTAVGEGNESAFDQKNWHVRMEFYQNNEFQGVPEDENFLTASSGPIGQIVLGNPDGTDTYDHPRPNVNMSQMSFSIPLNRPSCLLRAPTTVNLGDWYPGEVENGNTDQVEFHITGTCVNTMNVYYTLSSTHTTTDKNYFTNSVSNTGGVSAAGGVGVMIKDQPESSYPVPADSYTRIIAYDMGGDSGYSVDKTLAAKLVKVGRDPVTVGTFGTTVTFQITYE</sequence>
<dbReference type="Pfam" id="PF00419">
    <property type="entry name" value="Fimbrial"/>
    <property type="match status" value="1"/>
</dbReference>